<reference evidence="11 12" key="1">
    <citation type="journal article" date="2020" name="Mol. Biol. Evol.">
        <title>Distinct Expression and Methylation Patterns for Genes with Different Fates following a Single Whole-Genome Duplication in Flowering Plants.</title>
        <authorList>
            <person name="Shi T."/>
            <person name="Rahmani R.S."/>
            <person name="Gugger P.F."/>
            <person name="Wang M."/>
            <person name="Li H."/>
            <person name="Zhang Y."/>
            <person name="Li Z."/>
            <person name="Wang Q."/>
            <person name="Van de Peer Y."/>
            <person name="Marchal K."/>
            <person name="Chen J."/>
        </authorList>
    </citation>
    <scope>NUCLEOTIDE SEQUENCE [LARGE SCALE GENOMIC DNA]</scope>
    <source>
        <tissue evidence="11">Leaf</tissue>
    </source>
</reference>
<dbReference type="PANTHER" id="PTHR11709:SF9">
    <property type="entry name" value="LACCASE-7"/>
    <property type="match status" value="1"/>
</dbReference>
<name>A0A822XY89_NELNU</name>
<dbReference type="Gene3D" id="2.60.40.420">
    <property type="entry name" value="Cupredoxins - blue copper proteins"/>
    <property type="match status" value="1"/>
</dbReference>
<proteinExistence type="predicted"/>
<keyword evidence="12" id="KW-1185">Reference proteome</keyword>
<dbReference type="GO" id="GO:0048046">
    <property type="term" value="C:apoplast"/>
    <property type="evidence" value="ECO:0007669"/>
    <property type="project" value="UniProtKB-SubCell"/>
</dbReference>
<keyword evidence="9" id="KW-0439">Lignin degradation</keyword>
<evidence type="ECO:0000256" key="3">
    <source>
        <dbReference type="ARBA" id="ARBA00012297"/>
    </source>
</evidence>
<dbReference type="InterPro" id="IPR001117">
    <property type="entry name" value="Cu-oxidase_2nd"/>
</dbReference>
<keyword evidence="5" id="KW-0964">Secreted</keyword>
<evidence type="ECO:0000256" key="1">
    <source>
        <dbReference type="ARBA" id="ARBA00000349"/>
    </source>
</evidence>
<dbReference type="SUPFAM" id="SSF49503">
    <property type="entry name" value="Cupredoxins"/>
    <property type="match status" value="1"/>
</dbReference>
<evidence type="ECO:0000256" key="2">
    <source>
        <dbReference type="ARBA" id="ARBA00004271"/>
    </source>
</evidence>
<gene>
    <name evidence="11" type="ORF">HUJ06_028062</name>
</gene>
<accession>A0A822XY89</accession>
<evidence type="ECO:0000313" key="11">
    <source>
        <dbReference type="EMBL" id="DAD26594.1"/>
    </source>
</evidence>
<evidence type="ECO:0000256" key="4">
    <source>
        <dbReference type="ARBA" id="ARBA00022523"/>
    </source>
</evidence>
<sequence length="291" mass="31523">MPFSRLTAAGEWWNANVVDVENEALATGAAPNNSDAYTINGRPGDLYPCSRNGTYKLTVVQGKTYLLRIINAALNNQLFFKIARHNFTVVAVDASYTEPYKADVVVISPGQTTDVLLTGRPTSGGLLHTCSRVCECASAAGVPFDNTTTTEIVHYKDSTSASPEMPVLPAFNDTPTAHKFYSNLTSLTRKAMPDVDERMFITVGLGLTACDRNTTCAGPSGLKLAASMNNQSFQLPSRLSAAGILFGGEWYLHRGFPRQPSGGVRLHNPNKQFQCVALLDGEEHTCEEIKI</sequence>
<dbReference type="EC" id="1.10.3.2" evidence="3"/>
<dbReference type="PANTHER" id="PTHR11709">
    <property type="entry name" value="MULTI-COPPER OXIDASE"/>
    <property type="match status" value="1"/>
</dbReference>
<evidence type="ECO:0000313" key="12">
    <source>
        <dbReference type="Proteomes" id="UP000607653"/>
    </source>
</evidence>
<dbReference type="InterPro" id="IPR034285">
    <property type="entry name" value="CuRO_2_LCC"/>
</dbReference>
<feature type="domain" description="Plastocyanin-like" evidence="10">
    <location>
        <begin position="9"/>
        <end position="157"/>
    </location>
</feature>
<dbReference type="GO" id="GO:0046274">
    <property type="term" value="P:lignin catabolic process"/>
    <property type="evidence" value="ECO:0007669"/>
    <property type="project" value="UniProtKB-KW"/>
</dbReference>
<comment type="caution">
    <text evidence="11">The sequence shown here is derived from an EMBL/GenBank/DDBJ whole genome shotgun (WGS) entry which is preliminary data.</text>
</comment>
<dbReference type="InterPro" id="IPR008972">
    <property type="entry name" value="Cupredoxin"/>
</dbReference>
<evidence type="ECO:0000256" key="5">
    <source>
        <dbReference type="ARBA" id="ARBA00022525"/>
    </source>
</evidence>
<evidence type="ECO:0000256" key="9">
    <source>
        <dbReference type="ARBA" id="ARBA00023185"/>
    </source>
</evidence>
<keyword evidence="8" id="KW-0186">Copper</keyword>
<evidence type="ECO:0000256" key="6">
    <source>
        <dbReference type="ARBA" id="ARBA00022737"/>
    </source>
</evidence>
<organism evidence="11 12">
    <name type="scientific">Nelumbo nucifera</name>
    <name type="common">Sacred lotus</name>
    <dbReference type="NCBI Taxonomy" id="4432"/>
    <lineage>
        <taxon>Eukaryota</taxon>
        <taxon>Viridiplantae</taxon>
        <taxon>Streptophyta</taxon>
        <taxon>Embryophyta</taxon>
        <taxon>Tracheophyta</taxon>
        <taxon>Spermatophyta</taxon>
        <taxon>Magnoliopsida</taxon>
        <taxon>Proteales</taxon>
        <taxon>Nelumbonaceae</taxon>
        <taxon>Nelumbo</taxon>
    </lineage>
</organism>
<evidence type="ECO:0000259" key="10">
    <source>
        <dbReference type="Pfam" id="PF00394"/>
    </source>
</evidence>
<dbReference type="Proteomes" id="UP000607653">
    <property type="component" value="Unassembled WGS sequence"/>
</dbReference>
<evidence type="ECO:0000256" key="8">
    <source>
        <dbReference type="ARBA" id="ARBA00023008"/>
    </source>
</evidence>
<dbReference type="Pfam" id="PF00394">
    <property type="entry name" value="Cu-oxidase"/>
    <property type="match status" value="1"/>
</dbReference>
<dbReference type="EMBL" id="DUZY01000002">
    <property type="protein sequence ID" value="DAD26594.1"/>
    <property type="molecule type" value="Genomic_DNA"/>
</dbReference>
<keyword evidence="6" id="KW-0677">Repeat</keyword>
<evidence type="ECO:0000256" key="7">
    <source>
        <dbReference type="ARBA" id="ARBA00023002"/>
    </source>
</evidence>
<protein>
    <recommendedName>
        <fullName evidence="3">laccase</fullName>
        <ecNumber evidence="3">1.10.3.2</ecNumber>
    </recommendedName>
</protein>
<dbReference type="CDD" id="cd13875">
    <property type="entry name" value="CuRO_2_LCC_plant"/>
    <property type="match status" value="1"/>
</dbReference>
<dbReference type="InterPro" id="IPR045087">
    <property type="entry name" value="Cu-oxidase_fam"/>
</dbReference>
<comment type="subcellular location">
    <subcellularLocation>
        <location evidence="2">Secreted</location>
        <location evidence="2">Extracellular space</location>
        <location evidence="2">Apoplast</location>
    </subcellularLocation>
</comment>
<dbReference type="GO" id="GO:0052716">
    <property type="term" value="F:hydroquinone:oxygen oxidoreductase activity"/>
    <property type="evidence" value="ECO:0007669"/>
    <property type="project" value="UniProtKB-EC"/>
</dbReference>
<comment type="catalytic activity">
    <reaction evidence="1">
        <text>4 hydroquinone + O2 = 4 benzosemiquinone + 2 H2O</text>
        <dbReference type="Rhea" id="RHEA:11276"/>
        <dbReference type="ChEBI" id="CHEBI:15377"/>
        <dbReference type="ChEBI" id="CHEBI:15379"/>
        <dbReference type="ChEBI" id="CHEBI:17594"/>
        <dbReference type="ChEBI" id="CHEBI:17977"/>
        <dbReference type="EC" id="1.10.3.2"/>
    </reaction>
</comment>
<keyword evidence="7" id="KW-0560">Oxidoreductase</keyword>
<dbReference type="AlphaFoldDB" id="A0A822XY89"/>
<keyword evidence="4" id="KW-0052">Apoplast</keyword>